<keyword evidence="3" id="KW-0255">Endonuclease</keyword>
<evidence type="ECO:0000256" key="1">
    <source>
        <dbReference type="ARBA" id="ARBA00022649"/>
    </source>
</evidence>
<accession>A0A9X9S4H3</accession>
<keyword evidence="1" id="KW-1277">Toxin-antitoxin system</keyword>
<keyword evidence="8" id="KW-1185">Reference proteome</keyword>
<name>A0A9X9S4H3_METOG</name>
<evidence type="ECO:0000313" key="8">
    <source>
        <dbReference type="Proteomes" id="UP001163096"/>
    </source>
</evidence>
<keyword evidence="4" id="KW-0378">Hydrolase</keyword>
<dbReference type="EMBL" id="CP113361">
    <property type="protein sequence ID" value="WAI01789.1"/>
    <property type="molecule type" value="Genomic_DNA"/>
</dbReference>
<dbReference type="GO" id="GO:0004519">
    <property type="term" value="F:endonuclease activity"/>
    <property type="evidence" value="ECO:0007669"/>
    <property type="project" value="UniProtKB-KW"/>
</dbReference>
<protein>
    <submittedName>
        <fullName evidence="7">Type II toxin-antitoxin system HicA family toxin</fullName>
    </submittedName>
</protein>
<evidence type="ECO:0000256" key="2">
    <source>
        <dbReference type="ARBA" id="ARBA00022722"/>
    </source>
</evidence>
<proteinExistence type="predicted"/>
<dbReference type="KEGG" id="mou:OU421_02630"/>
<evidence type="ECO:0000256" key="3">
    <source>
        <dbReference type="ARBA" id="ARBA00022759"/>
    </source>
</evidence>
<evidence type="ECO:0000256" key="6">
    <source>
        <dbReference type="ARBA" id="ARBA00023016"/>
    </source>
</evidence>
<dbReference type="GO" id="GO:0003729">
    <property type="term" value="F:mRNA binding"/>
    <property type="evidence" value="ECO:0007669"/>
    <property type="project" value="InterPro"/>
</dbReference>
<keyword evidence="2" id="KW-0540">Nuclease</keyword>
<sequence>MSVSGRKPVSGETVIKILSKKYGFAVSGQSGSHVRLSKQTPEGKVGTVVPLHKEIKVGTLRGILKLAKIDPDDFIRHI</sequence>
<gene>
    <name evidence="7" type="ORF">OU421_02630</name>
</gene>
<dbReference type="InterPro" id="IPR038570">
    <property type="entry name" value="HicA_sf"/>
</dbReference>
<dbReference type="RefSeq" id="WP_268187063.1">
    <property type="nucleotide sequence ID" value="NZ_CP113361.1"/>
</dbReference>
<dbReference type="Proteomes" id="UP001163096">
    <property type="component" value="Chromosome"/>
</dbReference>
<reference evidence="7" key="1">
    <citation type="submission" date="2022-11" db="EMBL/GenBank/DDBJ databases">
        <title>Complete genome sequence of Methanogenium organophilum DSM 3596.</title>
        <authorList>
            <person name="Chen S.-C."/>
            <person name="Lai S.-J."/>
            <person name="You Y.-T."/>
        </authorList>
    </citation>
    <scope>NUCLEOTIDE SEQUENCE</scope>
    <source>
        <strain evidence="7">DSM 3596</strain>
    </source>
</reference>
<dbReference type="Gene3D" id="3.30.920.30">
    <property type="entry name" value="Hypothetical protein"/>
    <property type="match status" value="1"/>
</dbReference>
<keyword evidence="6" id="KW-0346">Stress response</keyword>
<evidence type="ECO:0000256" key="4">
    <source>
        <dbReference type="ARBA" id="ARBA00022801"/>
    </source>
</evidence>
<evidence type="ECO:0000256" key="5">
    <source>
        <dbReference type="ARBA" id="ARBA00022884"/>
    </source>
</evidence>
<organism evidence="7 8">
    <name type="scientific">Methanogenium organophilum</name>
    <dbReference type="NCBI Taxonomy" id="2199"/>
    <lineage>
        <taxon>Archaea</taxon>
        <taxon>Methanobacteriati</taxon>
        <taxon>Methanobacteriota</taxon>
        <taxon>Stenosarchaea group</taxon>
        <taxon>Methanomicrobia</taxon>
        <taxon>Methanomicrobiales</taxon>
        <taxon>Methanomicrobiaceae</taxon>
        <taxon>Methanogenium</taxon>
    </lineage>
</organism>
<keyword evidence="5" id="KW-0694">RNA-binding</keyword>
<dbReference type="InterPro" id="IPR012933">
    <property type="entry name" value="HicA_mRNA_interferase"/>
</dbReference>
<dbReference type="GO" id="GO:0016787">
    <property type="term" value="F:hydrolase activity"/>
    <property type="evidence" value="ECO:0007669"/>
    <property type="project" value="UniProtKB-KW"/>
</dbReference>
<dbReference type="SUPFAM" id="SSF54786">
    <property type="entry name" value="YcfA/nrd intein domain"/>
    <property type="match status" value="1"/>
</dbReference>
<dbReference type="GeneID" id="76833962"/>
<evidence type="ECO:0000313" key="7">
    <source>
        <dbReference type="EMBL" id="WAI01789.1"/>
    </source>
</evidence>
<dbReference type="AlphaFoldDB" id="A0A9X9S4H3"/>
<dbReference type="Pfam" id="PF07927">
    <property type="entry name" value="HicA_toxin"/>
    <property type="match status" value="1"/>
</dbReference>